<organism evidence="1 2">
    <name type="scientific">Bradyrhizobium vignae</name>
    <dbReference type="NCBI Taxonomy" id="1549949"/>
    <lineage>
        <taxon>Bacteria</taxon>
        <taxon>Pseudomonadati</taxon>
        <taxon>Pseudomonadota</taxon>
        <taxon>Alphaproteobacteria</taxon>
        <taxon>Hyphomicrobiales</taxon>
        <taxon>Nitrobacteraceae</taxon>
        <taxon>Bradyrhizobium</taxon>
    </lineage>
</organism>
<gene>
    <name evidence="1" type="ORF">BRAD3257_7344</name>
</gene>
<accession>A0A2U3Q9L6</accession>
<evidence type="ECO:0000313" key="1">
    <source>
        <dbReference type="EMBL" id="SPP98093.1"/>
    </source>
</evidence>
<dbReference type="Proteomes" id="UP000246085">
    <property type="component" value="Chromosome BRAD3257"/>
</dbReference>
<name>A0A2U3Q9L6_9BRAD</name>
<proteinExistence type="predicted"/>
<sequence>MVLKEMGLPPLTPVLTSWDFMIPGLRAAIDGRTTRHGGYAVSQRSANCIEEASGWIKTVADKRSPASVAVGPSDGPLPLLLAPTIWCGCPS</sequence>
<evidence type="ECO:0000313" key="2">
    <source>
        <dbReference type="Proteomes" id="UP000246085"/>
    </source>
</evidence>
<reference evidence="1 2" key="1">
    <citation type="submission" date="2018-03" db="EMBL/GenBank/DDBJ databases">
        <authorList>
            <person name="Gully D."/>
        </authorList>
    </citation>
    <scope>NUCLEOTIDE SEQUENCE [LARGE SCALE GENOMIC DNA]</scope>
    <source>
        <strain evidence="1">ORS3257</strain>
    </source>
</reference>
<dbReference type="KEGG" id="bvz:BRAD3257_7344"/>
<protein>
    <submittedName>
        <fullName evidence="1">Uncharacterized protein</fullName>
    </submittedName>
</protein>
<dbReference type="AlphaFoldDB" id="A0A2U3Q9L6"/>
<dbReference type="EMBL" id="LS398110">
    <property type="protein sequence ID" value="SPP98093.1"/>
    <property type="molecule type" value="Genomic_DNA"/>
</dbReference>